<evidence type="ECO:0000313" key="3">
    <source>
        <dbReference type="Proteomes" id="UP001362999"/>
    </source>
</evidence>
<comment type="caution">
    <text evidence="2">The sequence shown here is derived from an EMBL/GenBank/DDBJ whole genome shotgun (WGS) entry which is preliminary data.</text>
</comment>
<dbReference type="AlphaFoldDB" id="A0AAW0AN23"/>
<name>A0AAW0AN23_9AGAR</name>
<feature type="region of interest" description="Disordered" evidence="1">
    <location>
        <begin position="212"/>
        <end position="232"/>
    </location>
</feature>
<dbReference type="Proteomes" id="UP001362999">
    <property type="component" value="Unassembled WGS sequence"/>
</dbReference>
<feature type="compositionally biased region" description="Polar residues" evidence="1">
    <location>
        <begin position="222"/>
        <end position="232"/>
    </location>
</feature>
<gene>
    <name evidence="2" type="ORF">R3P38DRAFT_3573379</name>
</gene>
<dbReference type="EMBL" id="JAWWNJ010000056">
    <property type="protein sequence ID" value="KAK7014637.1"/>
    <property type="molecule type" value="Genomic_DNA"/>
</dbReference>
<proteinExistence type="predicted"/>
<organism evidence="2 3">
    <name type="scientific">Favolaschia claudopus</name>
    <dbReference type="NCBI Taxonomy" id="2862362"/>
    <lineage>
        <taxon>Eukaryota</taxon>
        <taxon>Fungi</taxon>
        <taxon>Dikarya</taxon>
        <taxon>Basidiomycota</taxon>
        <taxon>Agaricomycotina</taxon>
        <taxon>Agaricomycetes</taxon>
        <taxon>Agaricomycetidae</taxon>
        <taxon>Agaricales</taxon>
        <taxon>Marasmiineae</taxon>
        <taxon>Mycenaceae</taxon>
        <taxon>Favolaschia</taxon>
    </lineage>
</organism>
<evidence type="ECO:0000313" key="2">
    <source>
        <dbReference type="EMBL" id="KAK7014637.1"/>
    </source>
</evidence>
<keyword evidence="3" id="KW-1185">Reference proteome</keyword>
<reference evidence="2 3" key="1">
    <citation type="journal article" date="2024" name="J Genomics">
        <title>Draft genome sequencing and assembly of Favolaschia claudopus CIRM-BRFM 2984 isolated from oak limbs.</title>
        <authorList>
            <person name="Navarro D."/>
            <person name="Drula E."/>
            <person name="Chaduli D."/>
            <person name="Cazenave R."/>
            <person name="Ahrendt S."/>
            <person name="Wang J."/>
            <person name="Lipzen A."/>
            <person name="Daum C."/>
            <person name="Barry K."/>
            <person name="Grigoriev I.V."/>
            <person name="Favel A."/>
            <person name="Rosso M.N."/>
            <person name="Martin F."/>
        </authorList>
    </citation>
    <scope>NUCLEOTIDE SEQUENCE [LARGE SCALE GENOMIC DNA]</scope>
    <source>
        <strain evidence="2 3">CIRM-BRFM 2984</strain>
    </source>
</reference>
<protein>
    <submittedName>
        <fullName evidence="2">Uncharacterized protein</fullName>
    </submittedName>
</protein>
<sequence length="275" mass="30387">MSEVNPTAQCFGGEDACLTHFEYKASAGRCHKCCLLANSPQSEHQRIMDIPQCQGCGNISTRLATEFCNACEQKNAKQQGPVTVPSTAPSNLPLAPTTASNLRIRNAGQFHRANWKEAASFNNSNIKAQQSSLAITKSNMAALRNNNLATTECYSVVFEPYINSKPCDYLPTFDVTREATLKLSDLTDMAVVCYNSSWEEGAEAGLDRAKLTQRPKKKMSKLSESNGQESLPSRCTSMTAREICERKKEIIQQKTYSEFSSIDQLTPAIREHISI</sequence>
<evidence type="ECO:0000256" key="1">
    <source>
        <dbReference type="SAM" id="MobiDB-lite"/>
    </source>
</evidence>
<accession>A0AAW0AN23</accession>